<reference evidence="4" key="1">
    <citation type="submission" date="2021-02" db="EMBL/GenBank/DDBJ databases">
        <title>Sequencing the genomes of 1000 actinobacteria strains.</title>
        <authorList>
            <person name="Klenk H.-P."/>
        </authorList>
    </citation>
    <scope>NUCLEOTIDE SEQUENCE</scope>
    <source>
        <strain evidence="4">DSM 22850</strain>
    </source>
</reference>
<dbReference type="GO" id="GO:0047980">
    <property type="term" value="F:hippurate hydrolase activity"/>
    <property type="evidence" value="ECO:0007669"/>
    <property type="project" value="UniProtKB-EC"/>
</dbReference>
<dbReference type="PIRSF" id="PIRSF005962">
    <property type="entry name" value="Pept_M20D_amidohydro"/>
    <property type="match status" value="1"/>
</dbReference>
<dbReference type="RefSeq" id="WP_245189879.1">
    <property type="nucleotide sequence ID" value="NZ_JAFIDA010000001.1"/>
</dbReference>
<dbReference type="SUPFAM" id="SSF53187">
    <property type="entry name" value="Zn-dependent exopeptidases"/>
    <property type="match status" value="1"/>
</dbReference>
<keyword evidence="5" id="KW-1185">Reference proteome</keyword>
<dbReference type="InterPro" id="IPR036264">
    <property type="entry name" value="Bact_exopeptidase_dim_dom"/>
</dbReference>
<keyword evidence="2" id="KW-0464">Manganese</keyword>
<dbReference type="Gene3D" id="3.40.630.10">
    <property type="entry name" value="Zn peptidases"/>
    <property type="match status" value="1"/>
</dbReference>
<comment type="cofactor">
    <cofactor evidence="2">
        <name>Mn(2+)</name>
        <dbReference type="ChEBI" id="CHEBI:29035"/>
    </cofactor>
    <text evidence="2">The Mn(2+) ion enhances activity.</text>
</comment>
<feature type="binding site" evidence="2">
    <location>
        <position position="106"/>
    </location>
    <ligand>
        <name>Mn(2+)</name>
        <dbReference type="ChEBI" id="CHEBI:29035"/>
        <label>2</label>
    </ligand>
</feature>
<feature type="binding site" evidence="2">
    <location>
        <position position="166"/>
    </location>
    <ligand>
        <name>Mn(2+)</name>
        <dbReference type="ChEBI" id="CHEBI:29035"/>
        <label>2</label>
    </ligand>
</feature>
<sequence length="411" mass="42978">MDDARMQGLADIYQDLHAHPELSFAEVRTAAIVAAQLRELGYEVTEQVGGTGVVGVLERGEGPTVLLRADMDGLPVREETGLPYASEVVGIGDNDQEVPVMHACGHDMHTTALLGACAQLASQDDWQGRILAVFQPAEEKGAGARAMVDDGLFTRFGTPAVVLGQHVAPLPAGAIGLRSGPAFAASDSLRITLYGKGGHGSRPETTVDPIVLAAAVVLRLQTIVSREIAGTETVVLTIGSIHAGLASNIIPESAELQLSIRTFSADVRTQVLAAVERIVRGEALTAGAEREPLIESLHSFPAVVNDAAAVGVLRESFATHLERVMVVDPGVVTGSEDVGILAQEAGAPCAYWILGGANPALFAGLTSITEIAARVGEQPSNHSPQYAPVIRPTLDIGVRALETAARAWLTK</sequence>
<dbReference type="SUPFAM" id="SSF55031">
    <property type="entry name" value="Bacterial exopeptidase dimerisation domain"/>
    <property type="match status" value="1"/>
</dbReference>
<dbReference type="PANTHER" id="PTHR11014">
    <property type="entry name" value="PEPTIDASE M20 FAMILY MEMBER"/>
    <property type="match status" value="1"/>
</dbReference>
<evidence type="ECO:0000256" key="2">
    <source>
        <dbReference type="PIRSR" id="PIRSR005962-1"/>
    </source>
</evidence>
<keyword evidence="1 4" id="KW-0378">Hydrolase</keyword>
<dbReference type="InterPro" id="IPR002933">
    <property type="entry name" value="Peptidase_M20"/>
</dbReference>
<dbReference type="FunFam" id="3.30.70.360:FF:000001">
    <property type="entry name" value="N-acetyldiaminopimelate deacetylase"/>
    <property type="match status" value="1"/>
</dbReference>
<dbReference type="GO" id="GO:0019877">
    <property type="term" value="P:diaminopimelate biosynthetic process"/>
    <property type="evidence" value="ECO:0007669"/>
    <property type="project" value="UniProtKB-ARBA"/>
</dbReference>
<dbReference type="EMBL" id="JAFIDA010000001">
    <property type="protein sequence ID" value="MBP1325881.1"/>
    <property type="molecule type" value="Genomic_DNA"/>
</dbReference>
<accession>A0A940PVB6</accession>
<evidence type="ECO:0000259" key="3">
    <source>
        <dbReference type="Pfam" id="PF07687"/>
    </source>
</evidence>
<dbReference type="NCBIfam" id="TIGR01891">
    <property type="entry name" value="amidohydrolases"/>
    <property type="match status" value="1"/>
</dbReference>
<organism evidence="4 5">
    <name type="scientific">Leucobacter exalbidus</name>
    <dbReference type="NCBI Taxonomy" id="662960"/>
    <lineage>
        <taxon>Bacteria</taxon>
        <taxon>Bacillati</taxon>
        <taxon>Actinomycetota</taxon>
        <taxon>Actinomycetes</taxon>
        <taxon>Micrococcales</taxon>
        <taxon>Microbacteriaceae</taxon>
        <taxon>Leucobacter</taxon>
    </lineage>
</organism>
<evidence type="ECO:0000256" key="1">
    <source>
        <dbReference type="ARBA" id="ARBA00022801"/>
    </source>
</evidence>
<protein>
    <submittedName>
        <fullName evidence="4">Hippurate hydrolase</fullName>
        <ecNumber evidence="4">3.5.1.32</ecNumber>
    </submittedName>
</protein>
<evidence type="ECO:0000313" key="5">
    <source>
        <dbReference type="Proteomes" id="UP000675163"/>
    </source>
</evidence>
<dbReference type="GO" id="GO:0050118">
    <property type="term" value="F:N-acetyldiaminopimelate deacetylase activity"/>
    <property type="evidence" value="ECO:0007669"/>
    <property type="project" value="UniProtKB-ARBA"/>
</dbReference>
<feature type="domain" description="Peptidase M20 dimerisation" evidence="3">
    <location>
        <begin position="188"/>
        <end position="283"/>
    </location>
</feature>
<name>A0A940PVB6_9MICO</name>
<dbReference type="Pfam" id="PF01546">
    <property type="entry name" value="Peptidase_M20"/>
    <property type="match status" value="1"/>
</dbReference>
<dbReference type="InterPro" id="IPR011650">
    <property type="entry name" value="Peptidase_M20_dimer"/>
</dbReference>
<dbReference type="AlphaFoldDB" id="A0A940PVB6"/>
<dbReference type="Gene3D" id="3.30.70.360">
    <property type="match status" value="1"/>
</dbReference>
<comment type="caution">
    <text evidence="4">The sequence shown here is derived from an EMBL/GenBank/DDBJ whole genome shotgun (WGS) entry which is preliminary data.</text>
</comment>
<dbReference type="InterPro" id="IPR017439">
    <property type="entry name" value="Amidohydrolase"/>
</dbReference>
<dbReference type="PANTHER" id="PTHR11014:SF63">
    <property type="entry name" value="METALLOPEPTIDASE, PUTATIVE (AFU_ORTHOLOGUE AFUA_6G09600)-RELATED"/>
    <property type="match status" value="1"/>
</dbReference>
<dbReference type="EC" id="3.5.1.32" evidence="4"/>
<dbReference type="GO" id="GO:0046872">
    <property type="term" value="F:metal ion binding"/>
    <property type="evidence" value="ECO:0007669"/>
    <property type="project" value="UniProtKB-KW"/>
</dbReference>
<keyword evidence="2" id="KW-0479">Metal-binding</keyword>
<feature type="binding site" evidence="2">
    <location>
        <position position="139"/>
    </location>
    <ligand>
        <name>Mn(2+)</name>
        <dbReference type="ChEBI" id="CHEBI:29035"/>
        <label>2</label>
    </ligand>
</feature>
<dbReference type="Pfam" id="PF07687">
    <property type="entry name" value="M20_dimer"/>
    <property type="match status" value="1"/>
</dbReference>
<gene>
    <name evidence="4" type="ORF">JOF28_001113</name>
</gene>
<evidence type="ECO:0000313" key="4">
    <source>
        <dbReference type="EMBL" id="MBP1325881.1"/>
    </source>
</evidence>
<dbReference type="Proteomes" id="UP000675163">
    <property type="component" value="Unassembled WGS sequence"/>
</dbReference>
<feature type="binding site" evidence="2">
    <location>
        <position position="104"/>
    </location>
    <ligand>
        <name>Mn(2+)</name>
        <dbReference type="ChEBI" id="CHEBI:29035"/>
        <label>2</label>
    </ligand>
</feature>
<proteinExistence type="predicted"/>